<reference evidence="2 3" key="1">
    <citation type="journal article" date="2018" name="New Phytol.">
        <title>Phylogenomics of Endogonaceae and evolution of mycorrhizas within Mucoromycota.</title>
        <authorList>
            <person name="Chang Y."/>
            <person name="Desiro A."/>
            <person name="Na H."/>
            <person name="Sandor L."/>
            <person name="Lipzen A."/>
            <person name="Clum A."/>
            <person name="Barry K."/>
            <person name="Grigoriev I.V."/>
            <person name="Martin F.M."/>
            <person name="Stajich J.E."/>
            <person name="Smith M.E."/>
            <person name="Bonito G."/>
            <person name="Spatafora J.W."/>
        </authorList>
    </citation>
    <scope>NUCLEOTIDE SEQUENCE [LARGE SCALE GENOMIC DNA]</scope>
    <source>
        <strain evidence="2 3">AD002</strain>
    </source>
</reference>
<dbReference type="Proteomes" id="UP000274822">
    <property type="component" value="Unassembled WGS sequence"/>
</dbReference>
<evidence type="ECO:0000313" key="2">
    <source>
        <dbReference type="EMBL" id="RUS33652.1"/>
    </source>
</evidence>
<gene>
    <name evidence="2" type="ORF">BC938DRAFT_470716</name>
</gene>
<evidence type="ECO:0000313" key="3">
    <source>
        <dbReference type="Proteomes" id="UP000274822"/>
    </source>
</evidence>
<organism evidence="2 3">
    <name type="scientific">Jimgerdemannia flammicorona</name>
    <dbReference type="NCBI Taxonomy" id="994334"/>
    <lineage>
        <taxon>Eukaryota</taxon>
        <taxon>Fungi</taxon>
        <taxon>Fungi incertae sedis</taxon>
        <taxon>Mucoromycota</taxon>
        <taxon>Mucoromycotina</taxon>
        <taxon>Endogonomycetes</taxon>
        <taxon>Endogonales</taxon>
        <taxon>Endogonaceae</taxon>
        <taxon>Jimgerdemannia</taxon>
    </lineage>
</organism>
<protein>
    <submittedName>
        <fullName evidence="2">Uncharacterized protein</fullName>
    </submittedName>
</protein>
<feature type="compositionally biased region" description="Polar residues" evidence="1">
    <location>
        <begin position="176"/>
        <end position="189"/>
    </location>
</feature>
<sequence>MSDFTSSKQEHLSAVALVTICCSDEAGTASSQSRFALVMIRWFRSKLDLHSITYNSCHFLLSSFKERKKREEEKAAVRAASLGHLNFLGQTLTTYGSQIPNLVAKRDNVLGEQKNQEKGEDTAHDKDFERASATNESSVIIWEEISLTEQVRVNKDEVLSGSSDASARPVSEDNDLNTSSYFPVFQSSTKRQRDDNGEDREEQTSAEVDEEPEMINEMDYVPYIVDGIEIVAKLLEQKAVAAFYDILDLSEERGSDSIKSRFSPTVWKKLRSAARMEMVKMNDEVKAWLVAFDDKVSRMASFSATLLVTRFGRQSSESSFFYYYSLYLGLVCCTC</sequence>
<accession>A0A433QV29</accession>
<dbReference type="EMBL" id="RBNJ01001035">
    <property type="protein sequence ID" value="RUS33652.1"/>
    <property type="molecule type" value="Genomic_DNA"/>
</dbReference>
<evidence type="ECO:0000256" key="1">
    <source>
        <dbReference type="SAM" id="MobiDB-lite"/>
    </source>
</evidence>
<dbReference type="AlphaFoldDB" id="A0A433QV29"/>
<keyword evidence="3" id="KW-1185">Reference proteome</keyword>
<feature type="non-terminal residue" evidence="2">
    <location>
        <position position="335"/>
    </location>
</feature>
<proteinExistence type="predicted"/>
<feature type="region of interest" description="Disordered" evidence="1">
    <location>
        <begin position="158"/>
        <end position="209"/>
    </location>
</feature>
<comment type="caution">
    <text evidence="2">The sequence shown here is derived from an EMBL/GenBank/DDBJ whole genome shotgun (WGS) entry which is preliminary data.</text>
</comment>
<name>A0A433QV29_9FUNG</name>